<dbReference type="RefSeq" id="WP_399645007.1">
    <property type="nucleotide sequence ID" value="NZ_JBITYG010000002.1"/>
</dbReference>
<feature type="DNA-binding region" description="H-T-H motif" evidence="4">
    <location>
        <begin position="39"/>
        <end position="58"/>
    </location>
</feature>
<dbReference type="InterPro" id="IPR050109">
    <property type="entry name" value="HTH-type_TetR-like_transc_reg"/>
</dbReference>
<keyword evidence="7" id="KW-1185">Reference proteome</keyword>
<dbReference type="InterPro" id="IPR009057">
    <property type="entry name" value="Homeodomain-like_sf"/>
</dbReference>
<feature type="domain" description="HTH tetR-type" evidence="5">
    <location>
        <begin position="16"/>
        <end position="76"/>
    </location>
</feature>
<protein>
    <submittedName>
        <fullName evidence="6">TetR/AcrR family transcriptional regulator</fullName>
    </submittedName>
</protein>
<dbReference type="PROSITE" id="PS50977">
    <property type="entry name" value="HTH_TETR_2"/>
    <property type="match status" value="1"/>
</dbReference>
<evidence type="ECO:0000256" key="2">
    <source>
        <dbReference type="ARBA" id="ARBA00023125"/>
    </source>
</evidence>
<evidence type="ECO:0000256" key="3">
    <source>
        <dbReference type="ARBA" id="ARBA00023163"/>
    </source>
</evidence>
<accession>A0ABW8C117</accession>
<dbReference type="Pfam" id="PF02909">
    <property type="entry name" value="TetR_C_1"/>
    <property type="match status" value="1"/>
</dbReference>
<dbReference type="Pfam" id="PF00440">
    <property type="entry name" value="TetR_N"/>
    <property type="match status" value="1"/>
</dbReference>
<keyword evidence="1" id="KW-0805">Transcription regulation</keyword>
<dbReference type="InterPro" id="IPR004111">
    <property type="entry name" value="Repressor_TetR_C"/>
</dbReference>
<evidence type="ECO:0000256" key="4">
    <source>
        <dbReference type="PROSITE-ProRule" id="PRU00335"/>
    </source>
</evidence>
<dbReference type="InterPro" id="IPR036271">
    <property type="entry name" value="Tet_transcr_reg_TetR-rel_C_sf"/>
</dbReference>
<dbReference type="PANTHER" id="PTHR30055">
    <property type="entry name" value="HTH-TYPE TRANSCRIPTIONAL REGULATOR RUTR"/>
    <property type="match status" value="1"/>
</dbReference>
<reference evidence="6 7" key="1">
    <citation type="submission" date="2024-10" db="EMBL/GenBank/DDBJ databases">
        <title>The Natural Products Discovery Center: Release of the First 8490 Sequenced Strains for Exploring Actinobacteria Biosynthetic Diversity.</title>
        <authorList>
            <person name="Kalkreuter E."/>
            <person name="Kautsar S.A."/>
            <person name="Yang D."/>
            <person name="Bader C.D."/>
            <person name="Teijaro C.N."/>
            <person name="Fluegel L."/>
            <person name="Davis C.M."/>
            <person name="Simpson J.R."/>
            <person name="Lauterbach L."/>
            <person name="Steele A.D."/>
            <person name="Gui C."/>
            <person name="Meng S."/>
            <person name="Li G."/>
            <person name="Viehrig K."/>
            <person name="Ye F."/>
            <person name="Su P."/>
            <person name="Kiefer A.F."/>
            <person name="Nichols A."/>
            <person name="Cepeda A.J."/>
            <person name="Yan W."/>
            <person name="Fan B."/>
            <person name="Jiang Y."/>
            <person name="Adhikari A."/>
            <person name="Zheng C.-J."/>
            <person name="Schuster L."/>
            <person name="Cowan T.M."/>
            <person name="Smanski M.J."/>
            <person name="Chevrette M.G."/>
            <person name="De Carvalho L.P.S."/>
            <person name="Shen B."/>
        </authorList>
    </citation>
    <scope>NUCLEOTIDE SEQUENCE [LARGE SCALE GENOMIC DNA]</scope>
    <source>
        <strain evidence="6 7">NPDC053399</strain>
    </source>
</reference>
<dbReference type="InterPro" id="IPR001647">
    <property type="entry name" value="HTH_TetR"/>
</dbReference>
<gene>
    <name evidence="6" type="ORF">ACIGXA_06310</name>
</gene>
<dbReference type="SUPFAM" id="SSF46689">
    <property type="entry name" value="Homeodomain-like"/>
    <property type="match status" value="1"/>
</dbReference>
<keyword evidence="2 4" id="KW-0238">DNA-binding</keyword>
<sequence length="234" mass="24631">MTAPHRSTRARPAKAPLSAEAVVSAGLRVLREEGLAAVTMRRVAAELDTGPASLYVYVAHREDLLLLLHDAVIATVPLQPVDAGRWRTQLASTITAAVHALNDHPGIGRVSLGRIPTGPAWAEMFDRILGLLLAAGLPRQKAAWNCDLIAMYIGAVAYEASIHDSPAAPPDPLQQAQDRRHADSGIEERLTALDPGRYPHLAASVTELTSGSAAERLANGIDVLITGMVGGSGG</sequence>
<evidence type="ECO:0000259" key="5">
    <source>
        <dbReference type="PROSITE" id="PS50977"/>
    </source>
</evidence>
<dbReference type="PANTHER" id="PTHR30055:SF151">
    <property type="entry name" value="TRANSCRIPTIONAL REGULATORY PROTEIN"/>
    <property type="match status" value="1"/>
</dbReference>
<comment type="caution">
    <text evidence="6">The sequence shown here is derived from an EMBL/GenBank/DDBJ whole genome shotgun (WGS) entry which is preliminary data.</text>
</comment>
<proteinExistence type="predicted"/>
<evidence type="ECO:0000256" key="1">
    <source>
        <dbReference type="ARBA" id="ARBA00023015"/>
    </source>
</evidence>
<dbReference type="SUPFAM" id="SSF48498">
    <property type="entry name" value="Tetracyclin repressor-like, C-terminal domain"/>
    <property type="match status" value="1"/>
</dbReference>
<dbReference type="EMBL" id="JBITYG010000002">
    <property type="protein sequence ID" value="MFI9100118.1"/>
    <property type="molecule type" value="Genomic_DNA"/>
</dbReference>
<dbReference type="Gene3D" id="1.10.357.10">
    <property type="entry name" value="Tetracycline Repressor, domain 2"/>
    <property type="match status" value="1"/>
</dbReference>
<evidence type="ECO:0000313" key="6">
    <source>
        <dbReference type="EMBL" id="MFI9100118.1"/>
    </source>
</evidence>
<name>A0ABW8C117_9ACTN</name>
<evidence type="ECO:0000313" key="7">
    <source>
        <dbReference type="Proteomes" id="UP001614394"/>
    </source>
</evidence>
<keyword evidence="3" id="KW-0804">Transcription</keyword>
<organism evidence="6 7">
    <name type="scientific">Streptomyces fildesensis</name>
    <dbReference type="NCBI Taxonomy" id="375757"/>
    <lineage>
        <taxon>Bacteria</taxon>
        <taxon>Bacillati</taxon>
        <taxon>Actinomycetota</taxon>
        <taxon>Actinomycetes</taxon>
        <taxon>Kitasatosporales</taxon>
        <taxon>Streptomycetaceae</taxon>
        <taxon>Streptomyces</taxon>
    </lineage>
</organism>
<dbReference type="Proteomes" id="UP001614394">
    <property type="component" value="Unassembled WGS sequence"/>
</dbReference>